<dbReference type="SMART" id="SM00448">
    <property type="entry name" value="REC"/>
    <property type="match status" value="1"/>
</dbReference>
<evidence type="ECO:0000313" key="5">
    <source>
        <dbReference type="Proteomes" id="UP000616499"/>
    </source>
</evidence>
<dbReference type="SUPFAM" id="SSF52172">
    <property type="entry name" value="CheY-like"/>
    <property type="match status" value="1"/>
</dbReference>
<evidence type="ECO:0000259" key="3">
    <source>
        <dbReference type="PROSITE" id="PS50110"/>
    </source>
</evidence>
<dbReference type="PANTHER" id="PTHR44591:SF3">
    <property type="entry name" value="RESPONSE REGULATORY DOMAIN-CONTAINING PROTEIN"/>
    <property type="match status" value="1"/>
</dbReference>
<evidence type="ECO:0000256" key="1">
    <source>
        <dbReference type="ARBA" id="ARBA00022553"/>
    </source>
</evidence>
<keyword evidence="1 2" id="KW-0597">Phosphoprotein</keyword>
<dbReference type="PROSITE" id="PS50110">
    <property type="entry name" value="RESPONSE_REGULATORY"/>
    <property type="match status" value="1"/>
</dbReference>
<gene>
    <name evidence="4" type="ORF">GCM10009425_31430</name>
</gene>
<dbReference type="InterPro" id="IPR011006">
    <property type="entry name" value="CheY-like_superfamily"/>
</dbReference>
<protein>
    <submittedName>
        <fullName evidence="4">Response regulator</fullName>
    </submittedName>
</protein>
<proteinExistence type="predicted"/>
<dbReference type="InterPro" id="IPR001789">
    <property type="entry name" value="Sig_transdc_resp-reg_receiver"/>
</dbReference>
<dbReference type="PANTHER" id="PTHR44591">
    <property type="entry name" value="STRESS RESPONSE REGULATOR PROTEIN 1"/>
    <property type="match status" value="1"/>
</dbReference>
<dbReference type="Gene3D" id="3.40.50.2300">
    <property type="match status" value="1"/>
</dbReference>
<dbReference type="EMBL" id="BMNW01000007">
    <property type="protein sequence ID" value="GGM18182.1"/>
    <property type="molecule type" value="Genomic_DNA"/>
</dbReference>
<dbReference type="Pfam" id="PF00072">
    <property type="entry name" value="Response_reg"/>
    <property type="match status" value="1"/>
</dbReference>
<feature type="domain" description="Response regulatory" evidence="3">
    <location>
        <begin position="1"/>
        <end position="103"/>
    </location>
</feature>
<feature type="modified residue" description="4-aspartylphosphate" evidence="2">
    <location>
        <position position="40"/>
    </location>
</feature>
<keyword evidence="5" id="KW-1185">Reference proteome</keyword>
<evidence type="ECO:0000256" key="2">
    <source>
        <dbReference type="PROSITE-ProRule" id="PRU00169"/>
    </source>
</evidence>
<name>A0ABQ2GYU6_9PSED</name>
<dbReference type="Proteomes" id="UP000616499">
    <property type="component" value="Unassembled WGS sequence"/>
</dbReference>
<dbReference type="InterPro" id="IPR050595">
    <property type="entry name" value="Bact_response_regulator"/>
</dbReference>
<reference evidence="5" key="1">
    <citation type="journal article" date="2019" name="Int. J. Syst. Evol. Microbiol.">
        <title>The Global Catalogue of Microorganisms (GCM) 10K type strain sequencing project: providing services to taxonomists for standard genome sequencing and annotation.</title>
        <authorList>
            <consortium name="The Broad Institute Genomics Platform"/>
            <consortium name="The Broad Institute Genome Sequencing Center for Infectious Disease"/>
            <person name="Wu L."/>
            <person name="Ma J."/>
        </authorList>
    </citation>
    <scope>NUCLEOTIDE SEQUENCE [LARGE SCALE GENOMIC DNA]</scope>
    <source>
        <strain evidence="5">JCM 13501</strain>
    </source>
</reference>
<accession>A0ABQ2GYU6</accession>
<evidence type="ECO:0000313" key="4">
    <source>
        <dbReference type="EMBL" id="GGM18182.1"/>
    </source>
</evidence>
<sequence length="109" mass="11802">MLVAEVIHDLGIDVIALPSADTGYMILEKHSDNIDLLISDIRMPGKMDGVDLANRVMSQWPHISIVLMSGYDGQALASLAKPTVFISKPWDIAALQQTLLTALSRPGFG</sequence>
<organism evidence="4 5">
    <name type="scientific">Pseudomonas asuensis</name>
    <dbReference type="NCBI Taxonomy" id="1825787"/>
    <lineage>
        <taxon>Bacteria</taxon>
        <taxon>Pseudomonadati</taxon>
        <taxon>Pseudomonadota</taxon>
        <taxon>Gammaproteobacteria</taxon>
        <taxon>Pseudomonadales</taxon>
        <taxon>Pseudomonadaceae</taxon>
        <taxon>Pseudomonas</taxon>
    </lineage>
</organism>
<comment type="caution">
    <text evidence="4">The sequence shown here is derived from an EMBL/GenBank/DDBJ whole genome shotgun (WGS) entry which is preliminary data.</text>
</comment>